<evidence type="ECO:0000313" key="5">
    <source>
        <dbReference type="Proteomes" id="UP000813423"/>
    </source>
</evidence>
<gene>
    <name evidence="4" type="ORF">KXV57_006840</name>
</gene>
<dbReference type="GO" id="GO:0044550">
    <property type="term" value="P:secondary metabolite biosynthetic process"/>
    <property type="evidence" value="ECO:0007669"/>
    <property type="project" value="UniProtKB-ARBA"/>
</dbReference>
<dbReference type="InterPro" id="IPR020904">
    <property type="entry name" value="Sc_DH/Rdtase_CS"/>
</dbReference>
<dbReference type="Pfam" id="PF00106">
    <property type="entry name" value="adh_short"/>
    <property type="match status" value="1"/>
</dbReference>
<dbReference type="Gene3D" id="3.40.50.720">
    <property type="entry name" value="NAD(P)-binding Rossmann-like Domain"/>
    <property type="match status" value="1"/>
</dbReference>
<dbReference type="InterPro" id="IPR002347">
    <property type="entry name" value="SDR_fam"/>
</dbReference>
<evidence type="ECO:0000256" key="2">
    <source>
        <dbReference type="ARBA" id="ARBA00022857"/>
    </source>
</evidence>
<dbReference type="PANTHER" id="PTHR43180">
    <property type="entry name" value="3-OXOACYL-(ACYL-CARRIER-PROTEIN) REDUCTASE (AFU_ORTHOLOGUE AFUA_6G11210)"/>
    <property type="match status" value="1"/>
</dbReference>
<organism evidence="4 5">
    <name type="scientific">Aspergillus fumigatus</name>
    <name type="common">Neosartorya fumigata</name>
    <dbReference type="NCBI Taxonomy" id="746128"/>
    <lineage>
        <taxon>Eukaryota</taxon>
        <taxon>Fungi</taxon>
        <taxon>Dikarya</taxon>
        <taxon>Ascomycota</taxon>
        <taxon>Pezizomycotina</taxon>
        <taxon>Eurotiomycetes</taxon>
        <taxon>Eurotiomycetidae</taxon>
        <taxon>Eurotiales</taxon>
        <taxon>Aspergillaceae</taxon>
        <taxon>Aspergillus</taxon>
        <taxon>Aspergillus subgen. Fumigati</taxon>
    </lineage>
</organism>
<sequence length="327" mass="35837">MAPYIHTGPIDCERDFDPSSVKGKTAIVTGGNQVQMLSQYHNLALAYRHTGASGLGEAYVRALVAAGVYVCFGDIDLEKGQRLAAELPMTKFVPCDAGHWDDQVRLFENAVSLSPNGRIAYVVANAGIHRPDEVFEQPHPDQEPAKPDLTIVDINIKGPLYTAKLAAHYFIRQNGSTPTLGQEDTCLILIGSGAAFLDCPRAPQYSASKWAMRGIMHSLRRTTYYYGSRVNVISPWYVRTKILPEKTFDHVSKVGVQFASAEDAGQCLLRILSDPSVNGHSFFVTARKWASRGYVDLDLEDYPGNALLGEAQEEQMLSAPVSAGLFI</sequence>
<dbReference type="InterPro" id="IPR036291">
    <property type="entry name" value="NAD(P)-bd_dom_sf"/>
</dbReference>
<name>A0A9P8NGI6_ASPFM</name>
<dbReference type="Proteomes" id="UP000813423">
    <property type="component" value="Unassembled WGS sequence"/>
</dbReference>
<comment type="similarity">
    <text evidence="1">Belongs to the short-chain dehydrogenases/reductases (SDR) family.</text>
</comment>
<keyword evidence="3" id="KW-0560">Oxidoreductase</keyword>
<accession>A0A9P8NGI6</accession>
<comment type="caution">
    <text evidence="4">The sequence shown here is derived from an EMBL/GenBank/DDBJ whole genome shotgun (WGS) entry which is preliminary data.</text>
</comment>
<keyword evidence="2" id="KW-0521">NADP</keyword>
<dbReference type="EMBL" id="JAIBSC010000051">
    <property type="protein sequence ID" value="KAH1903551.1"/>
    <property type="molecule type" value="Genomic_DNA"/>
</dbReference>
<dbReference type="GO" id="GO:0016491">
    <property type="term" value="F:oxidoreductase activity"/>
    <property type="evidence" value="ECO:0007669"/>
    <property type="project" value="UniProtKB-KW"/>
</dbReference>
<dbReference type="PROSITE" id="PS00061">
    <property type="entry name" value="ADH_SHORT"/>
    <property type="match status" value="1"/>
</dbReference>
<dbReference type="PRINTS" id="PR00081">
    <property type="entry name" value="GDHRDH"/>
</dbReference>
<reference evidence="4" key="1">
    <citation type="submission" date="2021-08" db="EMBL/GenBank/DDBJ databases">
        <title>Global Aspergillus fumigatus from environmental and clinical sources.</title>
        <authorList>
            <person name="Barber A."/>
            <person name="Sae-Ong T."/>
        </authorList>
    </citation>
    <scope>NUCLEOTIDE SEQUENCE</scope>
    <source>
        <strain evidence="4">NRZ-2016-071</strain>
    </source>
</reference>
<proteinExistence type="inferred from homology"/>
<protein>
    <recommendedName>
        <fullName evidence="6">Short chain dehydrogenase/reductase</fullName>
    </recommendedName>
</protein>
<dbReference type="PANTHER" id="PTHR43180:SF31">
    <property type="entry name" value="CHAIN DEHYDROGENASE_REDUCTASE, PUTATIVE (AFU_ORTHOLOGUE AFUA_2G16570)-RELATED"/>
    <property type="match status" value="1"/>
</dbReference>
<dbReference type="AlphaFoldDB" id="A0A9P8NGI6"/>
<evidence type="ECO:0000313" key="4">
    <source>
        <dbReference type="EMBL" id="KAH1903551.1"/>
    </source>
</evidence>
<evidence type="ECO:0000256" key="3">
    <source>
        <dbReference type="ARBA" id="ARBA00023002"/>
    </source>
</evidence>
<dbReference type="SUPFAM" id="SSF51735">
    <property type="entry name" value="NAD(P)-binding Rossmann-fold domains"/>
    <property type="match status" value="1"/>
</dbReference>
<evidence type="ECO:0008006" key="6">
    <source>
        <dbReference type="Google" id="ProtNLM"/>
    </source>
</evidence>
<evidence type="ECO:0000256" key="1">
    <source>
        <dbReference type="ARBA" id="ARBA00006484"/>
    </source>
</evidence>